<dbReference type="PANTHER" id="PTHR42908">
    <property type="entry name" value="TRANSLATION ELONGATION FACTOR-RELATED"/>
    <property type="match status" value="1"/>
</dbReference>
<dbReference type="InterPro" id="IPR014721">
    <property type="entry name" value="Ribsml_uS5_D2-typ_fold_subgr"/>
</dbReference>
<dbReference type="SUPFAM" id="SSF54211">
    <property type="entry name" value="Ribosomal protein S5 domain 2-like"/>
    <property type="match status" value="1"/>
</dbReference>
<dbReference type="AlphaFoldDB" id="A0A3P7J5D1"/>
<dbReference type="OrthoDB" id="364892at2759"/>
<dbReference type="GO" id="GO:0043022">
    <property type="term" value="F:ribosome binding"/>
    <property type="evidence" value="ECO:0007669"/>
    <property type="project" value="TreeGrafter"/>
</dbReference>
<name>A0A3P7J5D1_STRVU</name>
<gene>
    <name evidence="1" type="ORF">SVUK_LOCUS8052</name>
</gene>
<dbReference type="GO" id="GO:0003924">
    <property type="term" value="F:GTPase activity"/>
    <property type="evidence" value="ECO:0007669"/>
    <property type="project" value="TreeGrafter"/>
</dbReference>
<protein>
    <submittedName>
        <fullName evidence="1">Uncharacterized protein</fullName>
    </submittedName>
</protein>
<dbReference type="EMBL" id="UYYB01028630">
    <property type="protein sequence ID" value="VDM73054.1"/>
    <property type="molecule type" value="Genomic_DNA"/>
</dbReference>
<dbReference type="GO" id="GO:1990904">
    <property type="term" value="C:ribonucleoprotein complex"/>
    <property type="evidence" value="ECO:0007669"/>
    <property type="project" value="TreeGrafter"/>
</dbReference>
<dbReference type="GO" id="GO:0005829">
    <property type="term" value="C:cytosol"/>
    <property type="evidence" value="ECO:0007669"/>
    <property type="project" value="TreeGrafter"/>
</dbReference>
<sequence>MNIFIHAEGLGGIEKAKRRSLNLWKEYVSKHRYGHSAQIEPEPTSCSMESQAIRESLFGRAVRSDLDCRPFDQAIISGFELFVTAGPLCHEIMRGVAVIVEEWTVDEDDAAVAGQLMTAMRATCKAGAEKLALRLVAAMYRCVALKTFKNILAKMASQKFCTNFGSSSRAKFRCTVTTASQALGKVHAVLAQRKAKVIFLNPPYLFPFLLS</sequence>
<proteinExistence type="predicted"/>
<organism evidence="1 2">
    <name type="scientific">Strongylus vulgaris</name>
    <name type="common">Blood worm</name>
    <dbReference type="NCBI Taxonomy" id="40348"/>
    <lineage>
        <taxon>Eukaryota</taxon>
        <taxon>Metazoa</taxon>
        <taxon>Ecdysozoa</taxon>
        <taxon>Nematoda</taxon>
        <taxon>Chromadorea</taxon>
        <taxon>Rhabditida</taxon>
        <taxon>Rhabditina</taxon>
        <taxon>Rhabditomorpha</taxon>
        <taxon>Strongyloidea</taxon>
        <taxon>Strongylidae</taxon>
        <taxon>Strongylus</taxon>
    </lineage>
</organism>
<reference evidence="1 2" key="1">
    <citation type="submission" date="2018-11" db="EMBL/GenBank/DDBJ databases">
        <authorList>
            <consortium name="Pathogen Informatics"/>
        </authorList>
    </citation>
    <scope>NUCLEOTIDE SEQUENCE [LARGE SCALE GENOMIC DNA]</scope>
</reference>
<evidence type="ECO:0000313" key="1">
    <source>
        <dbReference type="EMBL" id="VDM73054.1"/>
    </source>
</evidence>
<dbReference type="GO" id="GO:0042256">
    <property type="term" value="P:cytosolic ribosome assembly"/>
    <property type="evidence" value="ECO:0007669"/>
    <property type="project" value="TreeGrafter"/>
</dbReference>
<accession>A0A3P7J5D1</accession>
<dbReference type="Gene3D" id="3.30.230.10">
    <property type="match status" value="1"/>
</dbReference>
<keyword evidence="2" id="KW-1185">Reference proteome</keyword>
<dbReference type="PANTHER" id="PTHR42908:SF3">
    <property type="entry name" value="ELONGATION FACTOR-LIKE GTPASE 1"/>
    <property type="match status" value="1"/>
</dbReference>
<dbReference type="InterPro" id="IPR020568">
    <property type="entry name" value="Ribosomal_Su5_D2-typ_SF"/>
</dbReference>
<evidence type="ECO:0000313" key="2">
    <source>
        <dbReference type="Proteomes" id="UP000270094"/>
    </source>
</evidence>
<dbReference type="Proteomes" id="UP000270094">
    <property type="component" value="Unassembled WGS sequence"/>
</dbReference>